<protein>
    <submittedName>
        <fullName evidence="2">Uncharacterized protein</fullName>
    </submittedName>
</protein>
<reference evidence="2 3" key="1">
    <citation type="submission" date="2018-10" db="EMBL/GenBank/DDBJ databases">
        <title>Genome assembly for a Yunnan-Guizhou Plateau 3E fish, Anabarilius grahami (Regan), and its evolutionary and genetic applications.</title>
        <authorList>
            <person name="Jiang W."/>
        </authorList>
    </citation>
    <scope>NUCLEOTIDE SEQUENCE [LARGE SCALE GENOMIC DNA]</scope>
    <source>
        <strain evidence="2">AG-KIZ</strain>
        <tissue evidence="2">Muscle</tissue>
    </source>
</reference>
<keyword evidence="3" id="KW-1185">Reference proteome</keyword>
<proteinExistence type="predicted"/>
<organism evidence="2 3">
    <name type="scientific">Anabarilius grahami</name>
    <name type="common">Kanglang fish</name>
    <name type="synonym">Barilius grahami</name>
    <dbReference type="NCBI Taxonomy" id="495550"/>
    <lineage>
        <taxon>Eukaryota</taxon>
        <taxon>Metazoa</taxon>
        <taxon>Chordata</taxon>
        <taxon>Craniata</taxon>
        <taxon>Vertebrata</taxon>
        <taxon>Euteleostomi</taxon>
        <taxon>Actinopterygii</taxon>
        <taxon>Neopterygii</taxon>
        <taxon>Teleostei</taxon>
        <taxon>Ostariophysi</taxon>
        <taxon>Cypriniformes</taxon>
        <taxon>Xenocyprididae</taxon>
        <taxon>Xenocypridinae</taxon>
        <taxon>Xenocypridinae incertae sedis</taxon>
        <taxon>Anabarilius</taxon>
    </lineage>
</organism>
<evidence type="ECO:0000313" key="2">
    <source>
        <dbReference type="EMBL" id="ROL43194.1"/>
    </source>
</evidence>
<accession>A0A3N0YAT2</accession>
<evidence type="ECO:0000313" key="3">
    <source>
        <dbReference type="Proteomes" id="UP000281406"/>
    </source>
</evidence>
<sequence>MTRRLGIETAHRHSRRTGEHGGSWRQNLTTRFKKANGDIRYSTAERERERERTGEQASEERETEREKGKASDREKKGQRDTECMRARQSNEIHRSRLPPVPPSCFKLQQQKPASFVSIKRSLRGSGVMSENDWEDKLIAVWIDDTVAAGESHAAKMMIVSNGVQPYIVQTGVDTDEETREEVTTFRMKLDVWLVDKFM</sequence>
<feature type="compositionally biased region" description="Basic and acidic residues" evidence="1">
    <location>
        <begin position="43"/>
        <end position="94"/>
    </location>
</feature>
<feature type="region of interest" description="Disordered" evidence="1">
    <location>
        <begin position="1"/>
        <end position="102"/>
    </location>
</feature>
<dbReference type="Proteomes" id="UP000281406">
    <property type="component" value="Unassembled WGS sequence"/>
</dbReference>
<evidence type="ECO:0000256" key="1">
    <source>
        <dbReference type="SAM" id="MobiDB-lite"/>
    </source>
</evidence>
<name>A0A3N0YAT2_ANAGA</name>
<dbReference type="EMBL" id="RJVU01048406">
    <property type="protein sequence ID" value="ROL43194.1"/>
    <property type="molecule type" value="Genomic_DNA"/>
</dbReference>
<comment type="caution">
    <text evidence="2">The sequence shown here is derived from an EMBL/GenBank/DDBJ whole genome shotgun (WGS) entry which is preliminary data.</text>
</comment>
<dbReference type="AlphaFoldDB" id="A0A3N0YAT2"/>
<feature type="compositionally biased region" description="Basic and acidic residues" evidence="1">
    <location>
        <begin position="1"/>
        <end position="19"/>
    </location>
</feature>
<gene>
    <name evidence="2" type="ORF">DPX16_17015</name>
</gene>